<gene>
    <name evidence="6 10" type="primary">groL</name>
    <name evidence="6" type="synonym">groEL</name>
    <name evidence="10" type="ORF">AAF454_13865</name>
</gene>
<dbReference type="Gene3D" id="1.10.560.10">
    <property type="entry name" value="GroEL-like equatorial domain"/>
    <property type="match status" value="1"/>
</dbReference>
<feature type="coiled-coil region" evidence="9">
    <location>
        <begin position="337"/>
        <end position="364"/>
    </location>
</feature>
<sequence>MAKEIKFSEDARSLMLAGVDKLANTVKVTLGPKGRNVVLQKAFGAPLITNDGVTIAKEIELEDPYENMGAKLVSEVASKTNEIAGDGTTTATVLAQSMITEGLKNVTAGANPVGIRKGIDLAVEAAIKELKSISKPVENKEAIAQVASISAADDEVGSLIAEAMERVGNDGVITLEESKGFNTELEVVEGMQFDRGYLSHYMVTDTDKMEAVLDNPYILITDKKISNIQEILPVLEQVVQQGRPMLIIAEDVEGEALATLVLNKLRGTFNVVAVKAPGFGDRRKAMLEDIAILTGAQVITEEIGLDLKETTVDQLGRTAKVVVTKDNTTIVEGAGQQEAIEYRIANIRNQYEDATSEFDKEKLQERLAKLAGGVAVIRVGAATEIELKERKLRIEDALNSTRAAVEEGIVAGGGVALVSIHAAVEAVANSTEGDVATGARIVLRALEEPVRQIANNAGLEGSVIVDRLKREEVGTGFNAANGEWVNMIEAGIVDPAKVTRSALQNAASVASLFLTTEAVVADLPDNSSAPAMPDMGGMPGMM</sequence>
<dbReference type="Gene3D" id="3.30.260.10">
    <property type="entry name" value="TCP-1-like chaperonin intermediate domain"/>
    <property type="match status" value="1"/>
</dbReference>
<dbReference type="NCBIfam" id="NF009489">
    <property type="entry name" value="PRK12851.1"/>
    <property type="match status" value="1"/>
</dbReference>
<accession>A0ABU9LRV8</accession>
<comment type="function">
    <text evidence="6 8">Together with its co-chaperonin GroES, plays an essential role in assisting protein folding. The GroEL-GroES system forms a nano-cage that allows encapsulation of the non-native substrate proteins and provides a physical environment optimized to promote and accelerate protein folding.</text>
</comment>
<evidence type="ECO:0000313" key="10">
    <source>
        <dbReference type="EMBL" id="MEL5989496.1"/>
    </source>
</evidence>
<protein>
    <recommendedName>
        <fullName evidence="6">Chaperonin GroEL</fullName>
        <ecNumber evidence="6">5.6.1.7</ecNumber>
    </recommendedName>
    <alternativeName>
        <fullName evidence="6">60 kDa chaperonin</fullName>
    </alternativeName>
    <alternativeName>
        <fullName evidence="6">Chaperonin-60</fullName>
        <shortName evidence="6">Cpn60</shortName>
    </alternativeName>
</protein>
<evidence type="ECO:0000256" key="2">
    <source>
        <dbReference type="ARBA" id="ARBA00022741"/>
    </source>
</evidence>
<evidence type="ECO:0000256" key="4">
    <source>
        <dbReference type="ARBA" id="ARBA00023186"/>
    </source>
</evidence>
<keyword evidence="4 6" id="KW-0143">Chaperone</keyword>
<feature type="binding site" evidence="6">
    <location>
        <begin position="29"/>
        <end position="32"/>
    </location>
    <ligand>
        <name>ATP</name>
        <dbReference type="ChEBI" id="CHEBI:30616"/>
    </ligand>
</feature>
<keyword evidence="6" id="KW-0963">Cytoplasm</keyword>
<dbReference type="EC" id="5.6.1.7" evidence="6"/>
<dbReference type="NCBIfam" id="NF000592">
    <property type="entry name" value="PRK00013.1"/>
    <property type="match status" value="1"/>
</dbReference>
<evidence type="ECO:0000256" key="7">
    <source>
        <dbReference type="RuleBase" id="RU000418"/>
    </source>
</evidence>
<keyword evidence="3 6" id="KW-0067">ATP-binding</keyword>
<dbReference type="InterPro" id="IPR027413">
    <property type="entry name" value="GROEL-like_equatorial_sf"/>
</dbReference>
<dbReference type="InterPro" id="IPR002423">
    <property type="entry name" value="Cpn60/GroEL/TCP-1"/>
</dbReference>
<keyword evidence="11" id="KW-1185">Reference proteome</keyword>
<dbReference type="RefSeq" id="WP_068450641.1">
    <property type="nucleotide sequence ID" value="NZ_CP147847.1"/>
</dbReference>
<organism evidence="10 11">
    <name type="scientific">Kurthia gibsonii</name>
    <dbReference type="NCBI Taxonomy" id="33946"/>
    <lineage>
        <taxon>Bacteria</taxon>
        <taxon>Bacillati</taxon>
        <taxon>Bacillota</taxon>
        <taxon>Bacilli</taxon>
        <taxon>Bacillales</taxon>
        <taxon>Caryophanaceae</taxon>
        <taxon>Kurthia</taxon>
    </lineage>
</organism>
<evidence type="ECO:0000256" key="5">
    <source>
        <dbReference type="ARBA" id="ARBA00023235"/>
    </source>
</evidence>
<feature type="binding site" evidence="6">
    <location>
        <begin position="86"/>
        <end position="90"/>
    </location>
    <ligand>
        <name>ATP</name>
        <dbReference type="ChEBI" id="CHEBI:30616"/>
    </ligand>
</feature>
<evidence type="ECO:0000256" key="8">
    <source>
        <dbReference type="RuleBase" id="RU000419"/>
    </source>
</evidence>
<feature type="binding site" evidence="6">
    <location>
        <position position="494"/>
    </location>
    <ligand>
        <name>ATP</name>
        <dbReference type="ChEBI" id="CHEBI:30616"/>
    </ligand>
</feature>
<evidence type="ECO:0000256" key="6">
    <source>
        <dbReference type="HAMAP-Rule" id="MF_00600"/>
    </source>
</evidence>
<evidence type="ECO:0000256" key="1">
    <source>
        <dbReference type="ARBA" id="ARBA00006607"/>
    </source>
</evidence>
<comment type="caution">
    <text evidence="6">Lacks conserved residue(s) required for the propagation of feature annotation.</text>
</comment>
<dbReference type="Gene3D" id="3.50.7.10">
    <property type="entry name" value="GroEL"/>
    <property type="match status" value="1"/>
</dbReference>
<dbReference type="NCBIfam" id="NF009488">
    <property type="entry name" value="PRK12850.1"/>
    <property type="match status" value="1"/>
</dbReference>
<evidence type="ECO:0000313" key="11">
    <source>
        <dbReference type="Proteomes" id="UP001398420"/>
    </source>
</evidence>
<feature type="binding site" evidence="6">
    <location>
        <begin position="478"/>
        <end position="480"/>
    </location>
    <ligand>
        <name>ATP</name>
        <dbReference type="ChEBI" id="CHEBI:30616"/>
    </ligand>
</feature>
<dbReference type="Proteomes" id="UP001398420">
    <property type="component" value="Unassembled WGS sequence"/>
</dbReference>
<proteinExistence type="inferred from homology"/>
<name>A0ABU9LRV8_9BACL</name>
<dbReference type="PROSITE" id="PS00296">
    <property type="entry name" value="CHAPERONINS_CPN60"/>
    <property type="match status" value="1"/>
</dbReference>
<comment type="similarity">
    <text evidence="1 6 7">Belongs to the chaperonin (HSP60) family.</text>
</comment>
<feature type="binding site" evidence="6">
    <location>
        <position position="413"/>
    </location>
    <ligand>
        <name>ATP</name>
        <dbReference type="ChEBI" id="CHEBI:30616"/>
    </ligand>
</feature>
<dbReference type="EMBL" id="JBCEWA010000013">
    <property type="protein sequence ID" value="MEL5989496.1"/>
    <property type="molecule type" value="Genomic_DNA"/>
</dbReference>
<dbReference type="SUPFAM" id="SSF54849">
    <property type="entry name" value="GroEL-intermediate domain like"/>
    <property type="match status" value="1"/>
</dbReference>
<comment type="subcellular location">
    <subcellularLocation>
        <location evidence="6">Cytoplasm</location>
    </subcellularLocation>
</comment>
<dbReference type="InterPro" id="IPR001844">
    <property type="entry name" value="Cpn60/GroEL"/>
</dbReference>
<dbReference type="InterPro" id="IPR018370">
    <property type="entry name" value="Chaperonin_Cpn60_CS"/>
</dbReference>
<dbReference type="PRINTS" id="PR00298">
    <property type="entry name" value="CHAPERONIN60"/>
</dbReference>
<dbReference type="SUPFAM" id="SSF48592">
    <property type="entry name" value="GroEL equatorial domain-like"/>
    <property type="match status" value="1"/>
</dbReference>
<dbReference type="PANTHER" id="PTHR45633">
    <property type="entry name" value="60 KDA HEAT SHOCK PROTEIN, MITOCHONDRIAL"/>
    <property type="match status" value="1"/>
</dbReference>
<reference evidence="10 11" key="1">
    <citation type="submission" date="2024-04" db="EMBL/GenBank/DDBJ databases">
        <authorList>
            <person name="Wu Y.S."/>
            <person name="Zhang L."/>
        </authorList>
    </citation>
    <scope>NUCLEOTIDE SEQUENCE [LARGE SCALE GENOMIC DNA]</scope>
    <source>
        <strain evidence="10 11">KG-01</strain>
    </source>
</reference>
<dbReference type="InterPro" id="IPR027410">
    <property type="entry name" value="TCP-1-like_intermed_sf"/>
</dbReference>
<dbReference type="HAMAP" id="MF_00600">
    <property type="entry name" value="CH60"/>
    <property type="match status" value="1"/>
</dbReference>
<dbReference type="CDD" id="cd03344">
    <property type="entry name" value="GroEL"/>
    <property type="match status" value="1"/>
</dbReference>
<evidence type="ECO:0000256" key="3">
    <source>
        <dbReference type="ARBA" id="ARBA00022840"/>
    </source>
</evidence>
<keyword evidence="2 6" id="KW-0547">Nucleotide-binding</keyword>
<keyword evidence="5 6" id="KW-0413">Isomerase</keyword>
<dbReference type="SUPFAM" id="SSF52029">
    <property type="entry name" value="GroEL apical domain-like"/>
    <property type="match status" value="1"/>
</dbReference>
<comment type="subunit">
    <text evidence="6 8">Forms a cylinder of 14 subunits composed of two heptameric rings stacked back-to-back. Interacts with the co-chaperonin GroES.</text>
</comment>
<comment type="caution">
    <text evidence="10">The sequence shown here is derived from an EMBL/GenBank/DDBJ whole genome shotgun (WGS) entry which is preliminary data.</text>
</comment>
<dbReference type="NCBIfam" id="NF009487">
    <property type="entry name" value="PRK12849.1"/>
    <property type="match status" value="1"/>
</dbReference>
<dbReference type="InterPro" id="IPR027409">
    <property type="entry name" value="GroEL-like_apical_dom_sf"/>
</dbReference>
<dbReference type="Pfam" id="PF00118">
    <property type="entry name" value="Cpn60_TCP1"/>
    <property type="match status" value="1"/>
</dbReference>
<dbReference type="NCBIfam" id="TIGR02348">
    <property type="entry name" value="GroEL"/>
    <property type="match status" value="1"/>
</dbReference>
<keyword evidence="9" id="KW-0175">Coiled coil</keyword>
<evidence type="ECO:0000256" key="9">
    <source>
        <dbReference type="SAM" id="Coils"/>
    </source>
</evidence>